<dbReference type="Gene3D" id="1.10.10.10">
    <property type="entry name" value="Winged helix-like DNA-binding domain superfamily/Winged helix DNA-binding domain"/>
    <property type="match status" value="1"/>
</dbReference>
<evidence type="ECO:0000313" key="1">
    <source>
        <dbReference type="EMBL" id="OFV66813.1"/>
    </source>
</evidence>
<reference evidence="1" key="1">
    <citation type="submission" date="2016-05" db="EMBL/GenBank/DDBJ databases">
        <title>Microbial consortia oxidize butane by reversing methanogenesis.</title>
        <authorList>
            <person name="Laso-Perez R."/>
            <person name="Richter M."/>
            <person name="Wegener G."/>
            <person name="Musat F."/>
        </authorList>
    </citation>
    <scope>NUCLEOTIDE SEQUENCE [LARGE SCALE GENOMIC DNA]</scope>
    <source>
        <strain evidence="1">BOX1</strain>
    </source>
</reference>
<organism evidence="1 2">
    <name type="scientific">Candidatus Syntropharchaeum butanivorans</name>
    <dbReference type="NCBI Taxonomy" id="1839936"/>
    <lineage>
        <taxon>Archaea</taxon>
        <taxon>Methanobacteriati</taxon>
        <taxon>Methanobacteriota</taxon>
        <taxon>Stenosarchaea group</taxon>
        <taxon>Methanomicrobia</taxon>
        <taxon>Methanosarcinales</taxon>
        <taxon>ANME-2 cluster</taxon>
        <taxon>Candidatus Syntropharchaeum</taxon>
    </lineage>
</organism>
<dbReference type="EMBL" id="LYOR01000001">
    <property type="protein sequence ID" value="OFV66813.1"/>
    <property type="molecule type" value="Genomic_DNA"/>
</dbReference>
<evidence type="ECO:0000313" key="2">
    <source>
        <dbReference type="Proteomes" id="UP000185779"/>
    </source>
</evidence>
<dbReference type="STRING" id="1839936.SBU_000106"/>
<keyword evidence="2" id="KW-1185">Reference proteome</keyword>
<name>A0A1F2P6M9_9EURY</name>
<dbReference type="InterPro" id="IPR036390">
    <property type="entry name" value="WH_DNA-bd_sf"/>
</dbReference>
<accession>A0A1F2P6M9</accession>
<dbReference type="Proteomes" id="UP000185779">
    <property type="component" value="Unassembled WGS sequence"/>
</dbReference>
<dbReference type="AlphaFoldDB" id="A0A1F2P6M9"/>
<dbReference type="InterPro" id="IPR036388">
    <property type="entry name" value="WH-like_DNA-bd_sf"/>
</dbReference>
<gene>
    <name evidence="1" type="ORF">SBU_000106</name>
</gene>
<proteinExistence type="predicted"/>
<protein>
    <submittedName>
        <fullName evidence="1">Uncharacterized protein</fullName>
    </submittedName>
</protein>
<sequence>MPTKTTLENILDKPNILKILCSWEGRKEEWLRWSEIKKQTGLVDVEVSRGLNALVKFGLLERKLKGRTAYYRPTFEFIREILRSSDIGFIKKFPKEEIDPGPFDPEKGYSSTIYTILPDLDKHEKTEIEEKLSEVFSALDSFAEVLNQIFMKKYLTDLYESLEENLAEVTEKEKWLYELLDPESKLYDLLAGSEKNRKGEIYKKLIDICVAMGLEPTPDNIVALVHHIFNARRRYSYPLGIVWRYQFDLEKQIKRRAREGI</sequence>
<comment type="caution">
    <text evidence="1">The sequence shown here is derived from an EMBL/GenBank/DDBJ whole genome shotgun (WGS) entry which is preliminary data.</text>
</comment>
<dbReference type="SUPFAM" id="SSF46785">
    <property type="entry name" value="Winged helix' DNA-binding domain"/>
    <property type="match status" value="1"/>
</dbReference>